<evidence type="ECO:0008006" key="3">
    <source>
        <dbReference type="Google" id="ProtNLM"/>
    </source>
</evidence>
<reference evidence="2" key="1">
    <citation type="submission" date="2013-02" db="EMBL/GenBank/DDBJ databases">
        <title>The complete genome sequence of Corynebacterium casei LMG S-19264 (=DSM 44701).</title>
        <authorList>
            <person name="Ruckert C."/>
            <person name="Albersmeier A."/>
            <person name="Kalinowski J."/>
        </authorList>
    </citation>
    <scope>NUCLEOTIDE SEQUENCE [LARGE SCALE GENOMIC DNA]</scope>
    <source>
        <strain evidence="2">LMG S-19264</strain>
    </source>
</reference>
<dbReference type="InterPro" id="IPR009737">
    <property type="entry name" value="Aim32/Apd1-like"/>
</dbReference>
<organism evidence="1 2">
    <name type="scientific">Corynebacterium casei LMG S-19264</name>
    <dbReference type="NCBI Taxonomy" id="1285583"/>
    <lineage>
        <taxon>Bacteria</taxon>
        <taxon>Bacillati</taxon>
        <taxon>Actinomycetota</taxon>
        <taxon>Actinomycetes</taxon>
        <taxon>Mycobacteriales</taxon>
        <taxon>Corynebacteriaceae</taxon>
        <taxon>Corynebacterium</taxon>
    </lineage>
</organism>
<protein>
    <recommendedName>
        <fullName evidence="3">Sucrase ferredoxin</fullName>
    </recommendedName>
</protein>
<sequence>MTVCSDIHVEPLPGSAKQGRAYVLFEWPAGWSRDVLDGKTFSKELTSQLKSKLKKSGKGTGLQLIRRPGREGRDVGKFHRCYLVWAEQATMELVKLSGPEDILDLDLSGPGRNGGESIDKPLLLVCTHGKRDVCCAVKGRPLAAQLHEHFGESLVWEASHMKGHRFAAVSLLMPWAYSFGRLNAEAGKQLVEAAIKGEYFFPGNRGNGLLSGRAQVAELAVAQQLIDARETLHYGTLTAIDEDPKGKSNQPVEVTHTDGRVWAVELKKKEVPSAISSCGDKPKTSSVWVAARLKAAQPR</sequence>
<evidence type="ECO:0000313" key="2">
    <source>
        <dbReference type="Proteomes" id="UP000019226"/>
    </source>
</evidence>
<dbReference type="InterPro" id="IPR010350">
    <property type="entry name" value="Aim32/Apd1-like_bac"/>
</dbReference>
<accession>A0ABN4CD58</accession>
<name>A0ABN4CD58_9CORY</name>
<dbReference type="SUPFAM" id="SSF52833">
    <property type="entry name" value="Thioredoxin-like"/>
    <property type="match status" value="1"/>
</dbReference>
<dbReference type="RefSeq" id="WP_025387114.1">
    <property type="nucleotide sequence ID" value="NZ_CP004350.1"/>
</dbReference>
<proteinExistence type="predicted"/>
<dbReference type="EMBL" id="CP004350">
    <property type="protein sequence ID" value="AHI19228.1"/>
    <property type="molecule type" value="Genomic_DNA"/>
</dbReference>
<dbReference type="GeneID" id="82876832"/>
<gene>
    <name evidence="1" type="ORF">CCASEI_03240</name>
</gene>
<keyword evidence="2" id="KW-1185">Reference proteome</keyword>
<dbReference type="InterPro" id="IPR036249">
    <property type="entry name" value="Thioredoxin-like_sf"/>
</dbReference>
<dbReference type="Pfam" id="PF06999">
    <property type="entry name" value="Suc_Fer-like"/>
    <property type="match status" value="1"/>
</dbReference>
<dbReference type="CDD" id="cd03062">
    <property type="entry name" value="TRX_Fd_Sucrase"/>
    <property type="match status" value="1"/>
</dbReference>
<dbReference type="PIRSF" id="PIRSF035042">
    <property type="entry name" value="UCP035042_thirdx"/>
    <property type="match status" value="1"/>
</dbReference>
<evidence type="ECO:0000313" key="1">
    <source>
        <dbReference type="EMBL" id="AHI19228.1"/>
    </source>
</evidence>
<dbReference type="Proteomes" id="UP000019226">
    <property type="component" value="Chromosome"/>
</dbReference>